<organism evidence="4 5">
    <name type="scientific">Myceligenerans pegani</name>
    <dbReference type="NCBI Taxonomy" id="2776917"/>
    <lineage>
        <taxon>Bacteria</taxon>
        <taxon>Bacillati</taxon>
        <taxon>Actinomycetota</taxon>
        <taxon>Actinomycetes</taxon>
        <taxon>Micrococcales</taxon>
        <taxon>Promicromonosporaceae</taxon>
        <taxon>Myceligenerans</taxon>
    </lineage>
</organism>
<evidence type="ECO:0000259" key="3">
    <source>
        <dbReference type="PROSITE" id="PS50043"/>
    </source>
</evidence>
<proteinExistence type="predicted"/>
<comment type="caution">
    <text evidence="4">The sequence shown here is derived from an EMBL/GenBank/DDBJ whole genome shotgun (WGS) entry which is preliminary data.</text>
</comment>
<dbReference type="InterPro" id="IPR016032">
    <property type="entry name" value="Sig_transdc_resp-reg_C-effctor"/>
</dbReference>
<dbReference type="PROSITE" id="PS50043">
    <property type="entry name" value="HTH_LUXR_2"/>
    <property type="match status" value="1"/>
</dbReference>
<feature type="compositionally biased region" description="Gly residues" evidence="2">
    <location>
        <begin position="594"/>
        <end position="607"/>
    </location>
</feature>
<keyword evidence="1" id="KW-0238">DNA-binding</keyword>
<feature type="domain" description="HTH luxR-type" evidence="3">
    <location>
        <begin position="634"/>
        <end position="699"/>
    </location>
</feature>
<dbReference type="PROSITE" id="PS00622">
    <property type="entry name" value="HTH_LUXR_1"/>
    <property type="match status" value="1"/>
</dbReference>
<dbReference type="SMART" id="SM00421">
    <property type="entry name" value="HTH_LUXR"/>
    <property type="match status" value="1"/>
</dbReference>
<evidence type="ECO:0000256" key="1">
    <source>
        <dbReference type="ARBA" id="ARBA00023125"/>
    </source>
</evidence>
<sequence>MASAISARTEESTTGTQRRTVAPHVSAALSDKVEGDPEARAELENILNTEHLTGAALLPDPLPAVPAARAAYPGLTHLDEDTRRILLTAAVAVVDRAEVLLAAAGADIDDLVSGPAGDHLHLVGGRFSFRDQRVRQIVHDDADLAARTAVHVGLAKVLRGSGRAEVALWHTALSTMEGDALLADGLVELAERHLACGDTDRAHEVAREAVSQGTGETQRRAGAVAGRAALLGGHVHDAVSFARQAGDVGPALTAALALRDGDPDPGLADVVESEHDRAALRAAVGALAVVHGDVEKSAAILAEVLPDVAPARRSSCWFEAPGCVTPLVEAHLRVVQALVAMRSGDLDRAAAVLGDAARRLPVALAFGGLGVALARRLDLIRTGGVSAMTRALEASSAGAAAGIVRAAQLGDKAVEAAQAGRDVQAATFLSLAAERGGAELRAWWLPTPDPAELFVRAGQQRAARRHLAQLRAAVLGPAPRVAGLRLKLDLARAEVALADPSVLQRAAERAVEVSQAVGSTFERGLTEVVIARALERHGRDAEAAAHLLAGRALFAESGALAFLPERRPSPGAARRGETTAGGGTAENAARKGAAGNGAPGHGAGDGGTPENVTRLDFERQERGTRVAEGVHDRFARWGELLTERELDVARLVAQGRTNRQVAERLYVSVRTVEVHLGRVFRKLGVRSRTELAVLAYRTA</sequence>
<dbReference type="SUPFAM" id="SSF46894">
    <property type="entry name" value="C-terminal effector domain of the bipartite response regulators"/>
    <property type="match status" value="1"/>
</dbReference>
<evidence type="ECO:0000313" key="5">
    <source>
        <dbReference type="Proteomes" id="UP000625527"/>
    </source>
</evidence>
<dbReference type="InterPro" id="IPR039420">
    <property type="entry name" value="WalR-like"/>
</dbReference>
<dbReference type="Proteomes" id="UP000625527">
    <property type="component" value="Unassembled WGS sequence"/>
</dbReference>
<dbReference type="Pfam" id="PF00196">
    <property type="entry name" value="GerE"/>
    <property type="match status" value="1"/>
</dbReference>
<gene>
    <name evidence="4" type="ORF">IHE71_05325</name>
</gene>
<evidence type="ECO:0000256" key="2">
    <source>
        <dbReference type="SAM" id="MobiDB-lite"/>
    </source>
</evidence>
<dbReference type="PRINTS" id="PR00038">
    <property type="entry name" value="HTHLUXR"/>
</dbReference>
<dbReference type="InterPro" id="IPR000792">
    <property type="entry name" value="Tscrpt_reg_LuxR_C"/>
</dbReference>
<dbReference type="CDD" id="cd06170">
    <property type="entry name" value="LuxR_C_like"/>
    <property type="match status" value="1"/>
</dbReference>
<dbReference type="EMBL" id="JADAQT010000058">
    <property type="protein sequence ID" value="MBE1875132.1"/>
    <property type="molecule type" value="Genomic_DNA"/>
</dbReference>
<accession>A0ABR9MUS6</accession>
<evidence type="ECO:0000313" key="4">
    <source>
        <dbReference type="EMBL" id="MBE1875132.1"/>
    </source>
</evidence>
<feature type="region of interest" description="Disordered" evidence="2">
    <location>
        <begin position="1"/>
        <end position="22"/>
    </location>
</feature>
<reference evidence="4 5" key="1">
    <citation type="submission" date="2020-10" db="EMBL/GenBank/DDBJ databases">
        <title>Myceligenerans pegani sp. nov., an endophytic actinomycete isolated from Peganum harmala L. in Xinjiang, China.</title>
        <authorList>
            <person name="Xin L."/>
        </authorList>
    </citation>
    <scope>NUCLEOTIDE SEQUENCE [LARGE SCALE GENOMIC DNA]</scope>
    <source>
        <strain evidence="4 5">TRM65318</strain>
    </source>
</reference>
<dbReference type="RefSeq" id="WP_192861708.1">
    <property type="nucleotide sequence ID" value="NZ_JADAQT010000058.1"/>
</dbReference>
<dbReference type="Gene3D" id="1.10.10.10">
    <property type="entry name" value="Winged helix-like DNA-binding domain superfamily/Winged helix DNA-binding domain"/>
    <property type="match status" value="1"/>
</dbReference>
<name>A0ABR9MUS6_9MICO</name>
<protein>
    <recommendedName>
        <fullName evidence="3">HTH luxR-type domain-containing protein</fullName>
    </recommendedName>
</protein>
<feature type="region of interest" description="Disordered" evidence="2">
    <location>
        <begin position="564"/>
        <end position="612"/>
    </location>
</feature>
<dbReference type="PANTHER" id="PTHR43214">
    <property type="entry name" value="TWO-COMPONENT RESPONSE REGULATOR"/>
    <property type="match status" value="1"/>
</dbReference>
<dbReference type="PANTHER" id="PTHR43214:SF42">
    <property type="entry name" value="TRANSCRIPTIONAL REGULATORY PROTEIN DESR"/>
    <property type="match status" value="1"/>
</dbReference>
<keyword evidence="5" id="KW-1185">Reference proteome</keyword>
<dbReference type="InterPro" id="IPR036388">
    <property type="entry name" value="WH-like_DNA-bd_sf"/>
</dbReference>